<organism evidence="10 11">
    <name type="scientific">Bizionia echini</name>
    <dbReference type="NCBI Taxonomy" id="649333"/>
    <lineage>
        <taxon>Bacteria</taxon>
        <taxon>Pseudomonadati</taxon>
        <taxon>Bacteroidota</taxon>
        <taxon>Flavobacteriia</taxon>
        <taxon>Flavobacteriales</taxon>
        <taxon>Flavobacteriaceae</taxon>
        <taxon>Bizionia</taxon>
    </lineage>
</organism>
<dbReference type="Pfam" id="PF22544">
    <property type="entry name" value="HYDIN_VesB_CFA65-like_Ig"/>
    <property type="match status" value="1"/>
</dbReference>
<dbReference type="EMBL" id="FOVN01000010">
    <property type="protein sequence ID" value="SFO01436.1"/>
    <property type="molecule type" value="Genomic_DNA"/>
</dbReference>
<dbReference type="Gene3D" id="2.60.120.200">
    <property type="match status" value="1"/>
</dbReference>
<dbReference type="InterPro" id="IPR045474">
    <property type="entry name" value="GEVED"/>
</dbReference>
<evidence type="ECO:0000313" key="11">
    <source>
        <dbReference type="Proteomes" id="UP000198705"/>
    </source>
</evidence>
<dbReference type="Pfam" id="PF26628">
    <property type="entry name" value="DUF8202"/>
    <property type="match status" value="1"/>
</dbReference>
<sequence length="2041" mass="220157">MKNSTILVRKYLLLFSVLLFSGYSFSQDFNVQHLNSSNIGRLGGTNTITAVSSINNAFVLNNNNRLAQAGRPDDTGTHSASDLSGAARLTSANTVTFYRDGSSTNNNTRFSTSIWNYTGTSGGANEFIVRGRYIVTLNGTTSNVTQALSGIVNPNKCIPFITGIVNNVSSAGADTGSAITYLESATSLRVQKGSNANNVSVYITVVEFTGSNWTILHGDSGAVDGDTGNITLRANANGSGTATNVSNWNNAMIFAQHRGNLTNSGSNQAIADNWPILRPGFNNQTVSWEFNSDHDAVSGGNRQFVHVASNPTINVSRFSNTSNTAGQTTIDITSAALSNTNEALIIGTATSSGTGTAYGRGWRNFYLNSTIQAAHWAHRNNNVLNHEIQIVNLNPSVTYCASNGNNTNDEYISRVQLNGINNSSGVGTTSTGYSDFTAISTNLTQNTGYTITITPTWPGSSFNEGYSVWIDYNQNGVFTDSGEQVWTQSPTTASPVSGSFTVPLTATTGNTRMRVSLKYNGIPTSCESFSYGEVEDYTVNITAGAPAPEINITGLGISITDGDIVASATDDTDFGSVSAGSTLDHTFTIHNTGTMPLNLTGGTPLVDISGDAAFTILTQPGGSTIAAGASRTFVVRFAPTASGTVTANISIDNNDSNENPYNFRVQGTGVAPLTEGPGGVTNDLALWLKGTDGLGYTDGQPVSLWADQGRAVNATAPAGLEPTYRDAPLYNVNFNPVVDFDNDYDTAGEDFDYSDTNRHTLIGSEGFYTQDMFVVVIPDVNVTSSLASMDVFCGDIDPLTDERDGSGIGYGRYSVRFDNEVISYAVNTTSTTSVPINSRGYGIAHTSTSANYNNVGIINSKNNSNSPTANILLYNANNIGNTEVGLPQYENVTNSRYFLGRSEAFKGSYEGRIAEVITYSAKKEDANLTQERNRIQSYLAIKYGITLGVNGTSQDYVDSDGTLIWDANTGTPAEDVFNYDIAGIGRDDASDLLQKQSRSVNNAIDGGFRAQGILTIGMGSISNTNNLNSNTELEDKEFLVWGNNGVDLDDPAVIVDVDMSTDISPVIPGGTHVQFNGIARTWKVVEKVAPLGDIPAVEVAILKSAVRTATPPNGRYLMFISDTPNFDPTADYRVMTEGTNELGEAILKTNYDFDDTKYITFGWAPERTFERSVYFNGTSNYVDMEDALDLNPTAFTISAWIRRDVNSLNKSILSKRDAAYTEGYDFKINAIGQFEVSWKTTSGAIQTTTSNTIIPENQWHQVAVIYQGGNAYLYIDGILDKQAAKSAPNNTNQSFYIGAASKLTPQAFFNGNIDEVRVWNTALTVAQLRYIMNQEIENNAGFVGGSYFLSKGVTPTKNDIATIPWTSLAGYYPMSTYTYTNTKDESGNGNQGALRTLRTVDKQTAPLPYISTANTAWNTNTTWTNGNLQTIPGSNSIVDNTKTIDWNIVETSHNITMDNSSLASGNAGNRNLLALFLDSNKLTLDGDNTSETGNGLTVTHYLNLGGKIDLEGESQLIQSIDSDLNVGTVGSLEKDQQGTRDLYTYNYWSAPVGNTATANPNNFSYTLNNHIMKDGTTSSAPANITYVGGYNGSNSDADLKIAHYWIWKYNNRLADDYASWQHVRNTGTLFAGEGFTMKGVTNTSGTVSLEQNYVFDGKPNNGNVSLPINAGNEYLVGNPYASAIDAQQFITDNGPTISGSGANPLISGTLYFWEHWGGGSHVTAEYQGGYGTYNYSGGAPAASMGSNHPDGGAGGTPTKTPGRYIPVGQGFFVKGETNGNVLFNNGQRQFQKEGTAASVFMRSNSQSQTENTDNRMKIRLGFNSVNTIHRQLLVTADDRASIGYDWGFDGLLNEVQIDEMSWVINADNYTIQGVDAFTESTILPLNIKTSETGLNNITIDSLENIPDDLDIFVHDITLDIYHNLRTNGDYEIYLDAGEYADRFELTFTDNNALSIDEITAQENLQVYFANTKGSIIIHNPKMVPLDAAEMFTILGQSVIRIDTLEDTNYQEIKVHGLSTGSYIINLEKTDGSIITKKVIVN</sequence>
<keyword evidence="7" id="KW-0966">Cell projection</keyword>
<evidence type="ECO:0000256" key="2">
    <source>
        <dbReference type="ARBA" id="ARBA00004496"/>
    </source>
</evidence>
<dbReference type="RefSeq" id="WP_245758251.1">
    <property type="nucleotide sequence ID" value="NZ_FOVN01000010.1"/>
</dbReference>
<dbReference type="InterPro" id="IPR013320">
    <property type="entry name" value="ConA-like_dom_sf"/>
</dbReference>
<dbReference type="STRING" id="649333.SAMN04487989_11016"/>
<name>A0A1I5DQH7_9FLAO</name>
<dbReference type="NCBIfam" id="NF012200">
    <property type="entry name" value="choice_anch_D"/>
    <property type="match status" value="1"/>
</dbReference>
<dbReference type="GO" id="GO:0004553">
    <property type="term" value="F:hydrolase activity, hydrolyzing O-glycosyl compounds"/>
    <property type="evidence" value="ECO:0007669"/>
    <property type="project" value="UniProtKB-ARBA"/>
</dbReference>
<dbReference type="Gene3D" id="2.60.40.10">
    <property type="entry name" value="Immunoglobulins"/>
    <property type="match status" value="1"/>
</dbReference>
<feature type="signal peptide" evidence="8">
    <location>
        <begin position="1"/>
        <end position="26"/>
    </location>
</feature>
<accession>A0A1I5DQH7</accession>
<dbReference type="SMART" id="SM00560">
    <property type="entry name" value="LamGL"/>
    <property type="match status" value="1"/>
</dbReference>
<keyword evidence="4 8" id="KW-0732">Signal</keyword>
<reference evidence="11" key="1">
    <citation type="submission" date="2016-10" db="EMBL/GenBank/DDBJ databases">
        <authorList>
            <person name="Varghese N."/>
            <person name="Submissions S."/>
        </authorList>
    </citation>
    <scope>NUCLEOTIDE SEQUENCE [LARGE SCALE GENOMIC DNA]</scope>
    <source>
        <strain evidence="11">DSM 23925</strain>
    </source>
</reference>
<keyword evidence="10" id="KW-0430">Lectin</keyword>
<dbReference type="InterPro" id="IPR013783">
    <property type="entry name" value="Ig-like_fold"/>
</dbReference>
<dbReference type="Pfam" id="PF20009">
    <property type="entry name" value="GEVED"/>
    <property type="match status" value="1"/>
</dbReference>
<dbReference type="GO" id="GO:0005975">
    <property type="term" value="P:carbohydrate metabolic process"/>
    <property type="evidence" value="ECO:0007669"/>
    <property type="project" value="UniProtKB-ARBA"/>
</dbReference>
<evidence type="ECO:0000256" key="3">
    <source>
        <dbReference type="ARBA" id="ARBA00022490"/>
    </source>
</evidence>
<evidence type="ECO:0000256" key="6">
    <source>
        <dbReference type="ARBA" id="ARBA00023157"/>
    </source>
</evidence>
<dbReference type="PROSITE" id="PS50025">
    <property type="entry name" value="LAM_G_DOMAIN"/>
    <property type="match status" value="1"/>
</dbReference>
<dbReference type="PANTHER" id="PTHR42535:SF2">
    <property type="entry name" value="CHROMOSOME UNDETERMINED SCAFFOLD_146, WHOLE GENOME SHOTGUN SEQUENCE"/>
    <property type="match status" value="1"/>
</dbReference>
<dbReference type="GO" id="GO:0030246">
    <property type="term" value="F:carbohydrate binding"/>
    <property type="evidence" value="ECO:0007669"/>
    <property type="project" value="UniProtKB-KW"/>
</dbReference>
<keyword evidence="5" id="KW-0969">Cilium</keyword>
<keyword evidence="6" id="KW-1015">Disulfide bond</keyword>
<dbReference type="Pfam" id="PF13385">
    <property type="entry name" value="Laminin_G_3"/>
    <property type="match status" value="1"/>
</dbReference>
<proteinExistence type="predicted"/>
<evidence type="ECO:0000256" key="4">
    <source>
        <dbReference type="ARBA" id="ARBA00022729"/>
    </source>
</evidence>
<feature type="domain" description="Laminin G" evidence="9">
    <location>
        <begin position="1171"/>
        <end position="1340"/>
    </location>
</feature>
<dbReference type="Proteomes" id="UP000198705">
    <property type="component" value="Unassembled WGS sequence"/>
</dbReference>
<evidence type="ECO:0000259" key="9">
    <source>
        <dbReference type="PROSITE" id="PS50025"/>
    </source>
</evidence>
<dbReference type="InterPro" id="IPR058515">
    <property type="entry name" value="DUF8202"/>
</dbReference>
<keyword evidence="3" id="KW-0963">Cytoplasm</keyword>
<dbReference type="InterPro" id="IPR006558">
    <property type="entry name" value="LamG-like"/>
</dbReference>
<evidence type="ECO:0000256" key="1">
    <source>
        <dbReference type="ARBA" id="ARBA00004138"/>
    </source>
</evidence>
<protein>
    <submittedName>
        <fullName evidence="10">Concanavalin A-like lectin/glucanases superfamily protein</fullName>
    </submittedName>
</protein>
<dbReference type="SUPFAM" id="SSF49899">
    <property type="entry name" value="Concanavalin A-like lectins/glucanases"/>
    <property type="match status" value="1"/>
</dbReference>
<dbReference type="InterPro" id="IPR053879">
    <property type="entry name" value="HYDIN_VesB_CFA65-like_Ig"/>
</dbReference>
<evidence type="ECO:0000256" key="8">
    <source>
        <dbReference type="SAM" id="SignalP"/>
    </source>
</evidence>
<gene>
    <name evidence="10" type="ORF">SAMN04487989_11016</name>
</gene>
<comment type="subcellular location">
    <subcellularLocation>
        <location evidence="1">Cell projection</location>
        <location evidence="1">Cilium</location>
    </subcellularLocation>
    <subcellularLocation>
        <location evidence="2">Cytoplasm</location>
    </subcellularLocation>
</comment>
<keyword evidence="11" id="KW-1185">Reference proteome</keyword>
<evidence type="ECO:0000256" key="5">
    <source>
        <dbReference type="ARBA" id="ARBA00023069"/>
    </source>
</evidence>
<evidence type="ECO:0000256" key="7">
    <source>
        <dbReference type="ARBA" id="ARBA00023273"/>
    </source>
</evidence>
<dbReference type="PANTHER" id="PTHR42535">
    <property type="entry name" value="OOKINETE PROTEIN, PUTATIVE-RELATED"/>
    <property type="match status" value="1"/>
</dbReference>
<dbReference type="InterPro" id="IPR001791">
    <property type="entry name" value="Laminin_G"/>
</dbReference>
<dbReference type="GO" id="GO:0005737">
    <property type="term" value="C:cytoplasm"/>
    <property type="evidence" value="ECO:0007669"/>
    <property type="project" value="UniProtKB-SubCell"/>
</dbReference>
<evidence type="ECO:0000313" key="10">
    <source>
        <dbReference type="EMBL" id="SFO01436.1"/>
    </source>
</evidence>
<feature type="chain" id="PRO_5011504851" evidence="8">
    <location>
        <begin position="27"/>
        <end position="2041"/>
    </location>
</feature>